<keyword evidence="1" id="KW-0812">Transmembrane</keyword>
<dbReference type="EMBL" id="CAHIKZ030001774">
    <property type="protein sequence ID" value="CAE1274264.1"/>
    <property type="molecule type" value="Genomic_DNA"/>
</dbReference>
<reference evidence="2" key="1">
    <citation type="submission" date="2021-01" db="EMBL/GenBank/DDBJ databases">
        <authorList>
            <person name="Li R."/>
            <person name="Bekaert M."/>
        </authorList>
    </citation>
    <scope>NUCLEOTIDE SEQUENCE</scope>
    <source>
        <strain evidence="2">Farmed</strain>
    </source>
</reference>
<sequence length="264" mass="30474">MTSHQLIHVGLPHLTTIPIYLILTNVLITGSASDKKRHRRNEVIRLDLNNKNAELQCRKREQIVNVTIRSRDTADCQGLPSNMFVDQCNCYWNRRCSLTYDPTDYIIPTSKHSCPGRRVNALDVSYICKPSAKIEMYHSTKWPRNEGIIRSHVDFPWNDRGSLDSMKRSINVGHHNRLVVTLFPFDLGHNQLYIGSHTFTGQKIHPETVVINRQTVVYFNFTRNDESKSDTKGFVLCYKVLKMKTSYNNQTACELIKKGGKFVF</sequence>
<accession>A0A812CNA3</accession>
<organism evidence="2 3">
    <name type="scientific">Acanthosepion pharaonis</name>
    <name type="common">Pharaoh cuttlefish</name>
    <name type="synonym">Sepia pharaonis</name>
    <dbReference type="NCBI Taxonomy" id="158019"/>
    <lineage>
        <taxon>Eukaryota</taxon>
        <taxon>Metazoa</taxon>
        <taxon>Spiralia</taxon>
        <taxon>Lophotrochozoa</taxon>
        <taxon>Mollusca</taxon>
        <taxon>Cephalopoda</taxon>
        <taxon>Coleoidea</taxon>
        <taxon>Decapodiformes</taxon>
        <taxon>Sepiida</taxon>
        <taxon>Sepiina</taxon>
        <taxon>Sepiidae</taxon>
        <taxon>Acanthosepion</taxon>
    </lineage>
</organism>
<feature type="transmembrane region" description="Helical" evidence="1">
    <location>
        <begin position="6"/>
        <end position="30"/>
    </location>
</feature>
<keyword evidence="1" id="KW-0472">Membrane</keyword>
<evidence type="ECO:0000256" key="1">
    <source>
        <dbReference type="SAM" id="Phobius"/>
    </source>
</evidence>
<evidence type="ECO:0000313" key="2">
    <source>
        <dbReference type="EMBL" id="CAE1274264.1"/>
    </source>
</evidence>
<protein>
    <submittedName>
        <fullName evidence="2">Uncharacterized protein</fullName>
    </submittedName>
</protein>
<keyword evidence="1" id="KW-1133">Transmembrane helix</keyword>
<name>A0A812CNA3_ACAPH</name>
<proteinExistence type="predicted"/>
<dbReference type="OrthoDB" id="6160876at2759"/>
<evidence type="ECO:0000313" key="3">
    <source>
        <dbReference type="Proteomes" id="UP000597762"/>
    </source>
</evidence>
<gene>
    <name evidence="2" type="ORF">SPHA_38736</name>
</gene>
<keyword evidence="3" id="KW-1185">Reference proteome</keyword>
<comment type="caution">
    <text evidence="2">The sequence shown here is derived from an EMBL/GenBank/DDBJ whole genome shotgun (WGS) entry which is preliminary data.</text>
</comment>
<dbReference type="Proteomes" id="UP000597762">
    <property type="component" value="Unassembled WGS sequence"/>
</dbReference>
<dbReference type="AlphaFoldDB" id="A0A812CNA3"/>